<dbReference type="Proteomes" id="UP001058093">
    <property type="component" value="Segment"/>
</dbReference>
<keyword evidence="2" id="KW-1185">Reference proteome</keyword>
<gene>
    <name evidence="1" type="ORF">uav_165</name>
</gene>
<sequence>MQEFKVGDRVAYNQNFGNRTKGEQGTVITLLGDTVEVKHERPNSHGNYISVPYRWRLELVEKAKVAVVPTVVPTTVTVSQPNAIAMVVESADRIFPRRSYDTILKSLMEEMGELSTEIAIQQGTKKRAASPDGVKGEAVDVFVVAVDMLRAAWGEDLFTQEFTDKVASKLAKWERV</sequence>
<organism evidence="1 2">
    <name type="scientific">Pseudomonas phage UAVern</name>
    <dbReference type="NCBI Taxonomy" id="2856997"/>
    <lineage>
        <taxon>Viruses</taxon>
        <taxon>Duplodnaviria</taxon>
        <taxon>Heunggongvirae</taxon>
        <taxon>Uroviricota</taxon>
        <taxon>Caudoviricetes</taxon>
        <taxon>Vandenendeviridae</taxon>
        <taxon>Gorskivirinae</taxon>
        <taxon>Uavernvirus</taxon>
        <taxon>Uavernvirus uavern</taxon>
    </lineage>
</organism>
<accession>A0A975UV16</accession>
<evidence type="ECO:0000313" key="2">
    <source>
        <dbReference type="Proteomes" id="UP001058093"/>
    </source>
</evidence>
<proteinExistence type="predicted"/>
<evidence type="ECO:0000313" key="1">
    <source>
        <dbReference type="EMBL" id="QYW06696.1"/>
    </source>
</evidence>
<name>A0A975UV16_9CAUD</name>
<reference evidence="1" key="1">
    <citation type="submission" date="2021-07" db="EMBL/GenBank/DDBJ databases">
        <title>Complete genome sequence and phylogenomic analysis of the two lytic bacteriophage isolated from terrestrial biotopes of Antarctica.</title>
        <authorList>
            <person name="Holovan V."/>
            <person name="Rabalski L."/>
            <person name="Zlatohurska M."/>
            <person name="Andriichuk O."/>
            <person name="Budzanivska I."/>
            <person name="Shevchenko O."/>
            <person name="Gupalo A."/>
        </authorList>
    </citation>
    <scope>NUCLEOTIDE SEQUENCE</scope>
</reference>
<protein>
    <submittedName>
        <fullName evidence="1">Uncharacterized protein</fullName>
    </submittedName>
</protein>
<dbReference type="EMBL" id="MZ605293">
    <property type="protein sequence ID" value="QYW06696.1"/>
    <property type="molecule type" value="Genomic_DNA"/>
</dbReference>